<protein>
    <submittedName>
        <fullName evidence="6">DNA-binding transcriptional LysR family regulator</fullName>
    </submittedName>
</protein>
<evidence type="ECO:0000256" key="3">
    <source>
        <dbReference type="ARBA" id="ARBA00023125"/>
    </source>
</evidence>
<dbReference type="SUPFAM" id="SSF53850">
    <property type="entry name" value="Periplasmic binding protein-like II"/>
    <property type="match status" value="1"/>
</dbReference>
<comment type="similarity">
    <text evidence="1">Belongs to the LysR transcriptional regulatory family.</text>
</comment>
<dbReference type="SUPFAM" id="SSF46785">
    <property type="entry name" value="Winged helix' DNA-binding domain"/>
    <property type="match status" value="1"/>
</dbReference>
<dbReference type="Gene3D" id="3.40.190.290">
    <property type="match status" value="1"/>
</dbReference>
<keyword evidence="4" id="KW-0804">Transcription</keyword>
<dbReference type="Proteomes" id="UP001259347">
    <property type="component" value="Unassembled WGS sequence"/>
</dbReference>
<accession>A0ABU1SC58</accession>
<proteinExistence type="inferred from homology"/>
<evidence type="ECO:0000256" key="2">
    <source>
        <dbReference type="ARBA" id="ARBA00023015"/>
    </source>
</evidence>
<keyword evidence="7" id="KW-1185">Reference proteome</keyword>
<dbReference type="InterPro" id="IPR036388">
    <property type="entry name" value="WH-like_DNA-bd_sf"/>
</dbReference>
<sequence>MLSLPRLRLLSELHRRGTIAATAEALAYSASAVSQQLAQLERETSVPLLERVGRGVRLTPDAITLVAHAEAVFARLELAEADLAAAQPELRGAFRVASFQSVVLALAPSALRLLADRHPLLRVDITQREVDPAYEGLLSYDFDLILGEEYPGLFEEPRAGVHRADLLADPLSLVIPADGPYAVRPHRLADLANVPWALDPSDTPTGQWARAICRRAGFEPHVQFDSPDPLLHAHLVRSGLAVAIVPALLAPEHLTGLRLVSLPGNPHRVLYTAVRAGRADHPAVRAFREALADALAAQQPAAPAWSVLLDD</sequence>
<dbReference type="EMBL" id="JAVDUM010000007">
    <property type="protein sequence ID" value="MDR6867197.1"/>
    <property type="molecule type" value="Genomic_DNA"/>
</dbReference>
<evidence type="ECO:0000313" key="6">
    <source>
        <dbReference type="EMBL" id="MDR6867197.1"/>
    </source>
</evidence>
<evidence type="ECO:0000256" key="4">
    <source>
        <dbReference type="ARBA" id="ARBA00023163"/>
    </source>
</evidence>
<dbReference type="Pfam" id="PF03466">
    <property type="entry name" value="LysR_substrate"/>
    <property type="match status" value="1"/>
</dbReference>
<dbReference type="GO" id="GO:0003677">
    <property type="term" value="F:DNA binding"/>
    <property type="evidence" value="ECO:0007669"/>
    <property type="project" value="UniProtKB-KW"/>
</dbReference>
<dbReference type="Pfam" id="PF00126">
    <property type="entry name" value="HTH_1"/>
    <property type="match status" value="1"/>
</dbReference>
<dbReference type="Gene3D" id="1.10.10.10">
    <property type="entry name" value="Winged helix-like DNA-binding domain superfamily/Winged helix DNA-binding domain"/>
    <property type="match status" value="1"/>
</dbReference>
<feature type="domain" description="HTH lysR-type" evidence="5">
    <location>
        <begin position="2"/>
        <end position="59"/>
    </location>
</feature>
<evidence type="ECO:0000259" key="5">
    <source>
        <dbReference type="PROSITE" id="PS50931"/>
    </source>
</evidence>
<dbReference type="InterPro" id="IPR036390">
    <property type="entry name" value="WH_DNA-bd_sf"/>
</dbReference>
<dbReference type="PANTHER" id="PTHR30346">
    <property type="entry name" value="TRANSCRIPTIONAL DUAL REGULATOR HCAR-RELATED"/>
    <property type="match status" value="1"/>
</dbReference>
<evidence type="ECO:0000313" key="7">
    <source>
        <dbReference type="Proteomes" id="UP001259347"/>
    </source>
</evidence>
<dbReference type="InterPro" id="IPR000847">
    <property type="entry name" value="LysR_HTH_N"/>
</dbReference>
<keyword evidence="2" id="KW-0805">Transcription regulation</keyword>
<reference evidence="6 7" key="1">
    <citation type="submission" date="2023-07" db="EMBL/GenBank/DDBJ databases">
        <title>Sorghum-associated microbial communities from plants grown in Nebraska, USA.</title>
        <authorList>
            <person name="Schachtman D."/>
        </authorList>
    </citation>
    <scope>NUCLEOTIDE SEQUENCE [LARGE SCALE GENOMIC DNA]</scope>
    <source>
        <strain evidence="6 7">2980</strain>
    </source>
</reference>
<comment type="caution">
    <text evidence="6">The sequence shown here is derived from an EMBL/GenBank/DDBJ whole genome shotgun (WGS) entry which is preliminary data.</text>
</comment>
<name>A0ABU1SC58_9MICO</name>
<organism evidence="6 7">
    <name type="scientific">Microbacterium resistens</name>
    <dbReference type="NCBI Taxonomy" id="156977"/>
    <lineage>
        <taxon>Bacteria</taxon>
        <taxon>Bacillati</taxon>
        <taxon>Actinomycetota</taxon>
        <taxon>Actinomycetes</taxon>
        <taxon>Micrococcales</taxon>
        <taxon>Microbacteriaceae</taxon>
        <taxon>Microbacterium</taxon>
    </lineage>
</organism>
<dbReference type="PANTHER" id="PTHR30346:SF29">
    <property type="entry name" value="LYSR SUBSTRATE-BINDING"/>
    <property type="match status" value="1"/>
</dbReference>
<evidence type="ECO:0000256" key="1">
    <source>
        <dbReference type="ARBA" id="ARBA00009437"/>
    </source>
</evidence>
<dbReference type="InterPro" id="IPR005119">
    <property type="entry name" value="LysR_subst-bd"/>
</dbReference>
<gene>
    <name evidence="6" type="ORF">J2Y69_001798</name>
</gene>
<dbReference type="RefSeq" id="WP_310019769.1">
    <property type="nucleotide sequence ID" value="NZ_JAVDUM010000007.1"/>
</dbReference>
<dbReference type="PROSITE" id="PS50931">
    <property type="entry name" value="HTH_LYSR"/>
    <property type="match status" value="1"/>
</dbReference>
<keyword evidence="3 6" id="KW-0238">DNA-binding</keyword>